<proteinExistence type="predicted"/>
<evidence type="ECO:0000313" key="5">
    <source>
        <dbReference type="Proteomes" id="UP000037023"/>
    </source>
</evidence>
<accession>A0A0L8JKD5</accession>
<feature type="compositionally biased region" description="Polar residues" evidence="1">
    <location>
        <begin position="1"/>
        <end position="12"/>
    </location>
</feature>
<evidence type="ECO:0000259" key="3">
    <source>
        <dbReference type="Pfam" id="PF10110"/>
    </source>
</evidence>
<feature type="transmembrane region" description="Helical" evidence="2">
    <location>
        <begin position="343"/>
        <end position="371"/>
    </location>
</feature>
<name>A0A0L8JKD5_STRVR</name>
<comment type="caution">
    <text evidence="4">The sequence shown here is derived from an EMBL/GenBank/DDBJ whole genome shotgun (WGS) entry which is preliminary data.</text>
</comment>
<dbReference type="PANTHER" id="PTHR33133:SF1">
    <property type="entry name" value="EXPRESSED PROTEIN-RELATED"/>
    <property type="match status" value="1"/>
</dbReference>
<dbReference type="PATRIC" id="fig|1938.6.peg.6315"/>
<feature type="region of interest" description="Disordered" evidence="1">
    <location>
        <begin position="1"/>
        <end position="80"/>
    </location>
</feature>
<sequence length="404" mass="41721">MNDTPGWTSPGSAPSDDQDGSGVPRPAAPADANGSASQWSKDQPPAGQWSPPTGQTPPPGPGRNWGPPPSHANWGKPPAAKPGVIPLRPLGMGEILDGAAKTLRAYWRTVLTITVTVAVISQIADILAQRYLVPAPPKLSSDATPAEELQQSLDSFQSSLIGLAPSLLVTLMASTVSAALLTVVISRAVIGRPVSLGSAWQEARPRLLQLIGLTLLLAALGAAVVSVGLLPGLLIGGAPGVALAVLGGLGSVAAAVWLMIRFGLASPALMLERQGVIRSLKRSAKLVQGSWWRIFGIMLLTQLLIFLFVMIIAIPFTIVGIALDGDGFSGLLSGSTTSFGWPFLIVTGIGGVIASAVTYPISAGVTVLLYVDQRIRREALDLDLARAAGLPGYDTTPGDRTVGG</sequence>
<feature type="transmembrane region" description="Helical" evidence="2">
    <location>
        <begin position="167"/>
        <end position="190"/>
    </location>
</feature>
<dbReference type="Proteomes" id="UP000037023">
    <property type="component" value="Unassembled WGS sequence"/>
</dbReference>
<keyword evidence="2" id="KW-0472">Membrane</keyword>
<evidence type="ECO:0000313" key="4">
    <source>
        <dbReference type="EMBL" id="KOG14112.1"/>
    </source>
</evidence>
<feature type="transmembrane region" description="Helical" evidence="2">
    <location>
        <begin position="241"/>
        <end position="271"/>
    </location>
</feature>
<keyword evidence="2" id="KW-1133">Transmembrane helix</keyword>
<keyword evidence="2" id="KW-0812">Transmembrane</keyword>
<gene>
    <name evidence="4" type="ORF">ADK34_29555</name>
</gene>
<dbReference type="InterPro" id="IPR018476">
    <property type="entry name" value="GlyceroP-diester-Pdiesterase_M"/>
</dbReference>
<dbReference type="EMBL" id="LGUP01000372">
    <property type="protein sequence ID" value="KOG14112.1"/>
    <property type="molecule type" value="Genomic_DNA"/>
</dbReference>
<dbReference type="Pfam" id="PF10110">
    <property type="entry name" value="GPDPase_memb"/>
    <property type="match status" value="1"/>
</dbReference>
<feature type="compositionally biased region" description="Pro residues" evidence="1">
    <location>
        <begin position="54"/>
        <end position="70"/>
    </location>
</feature>
<dbReference type="OrthoDB" id="121140at2"/>
<organism evidence="4 5">
    <name type="scientific">Streptomyces viridochromogenes</name>
    <dbReference type="NCBI Taxonomy" id="1938"/>
    <lineage>
        <taxon>Bacteria</taxon>
        <taxon>Bacillati</taxon>
        <taxon>Actinomycetota</taxon>
        <taxon>Actinomycetes</taxon>
        <taxon>Kitasatosporales</taxon>
        <taxon>Streptomycetaceae</taxon>
        <taxon>Streptomyces</taxon>
    </lineage>
</organism>
<feature type="domain" description="Glycerophosphoryl diester phosphodiesterase membrane" evidence="3">
    <location>
        <begin position="252"/>
        <end position="371"/>
    </location>
</feature>
<dbReference type="PANTHER" id="PTHR33133">
    <property type="entry name" value="OS08G0107100 PROTEIN-RELATED"/>
    <property type="match status" value="1"/>
</dbReference>
<dbReference type="RefSeq" id="WP_033209019.1">
    <property type="nucleotide sequence ID" value="NZ_LGUP01000372.1"/>
</dbReference>
<feature type="transmembrane region" description="Helical" evidence="2">
    <location>
        <begin position="292"/>
        <end position="323"/>
    </location>
</feature>
<evidence type="ECO:0000256" key="1">
    <source>
        <dbReference type="SAM" id="MobiDB-lite"/>
    </source>
</evidence>
<reference evidence="4 5" key="1">
    <citation type="submission" date="2015-06" db="EMBL/GenBank/DDBJ databases">
        <authorList>
            <person name="Hoefler B.C."/>
            <person name="Straight P.D."/>
        </authorList>
    </citation>
    <scope>NUCLEOTIDE SEQUENCE [LARGE SCALE GENOMIC DNA]</scope>
    <source>
        <strain evidence="4 5">NRRL 3427</strain>
    </source>
</reference>
<dbReference type="AlphaFoldDB" id="A0A0L8JKD5"/>
<protein>
    <submittedName>
        <fullName evidence="4">Membrane protein</fullName>
    </submittedName>
</protein>
<feature type="transmembrane region" description="Helical" evidence="2">
    <location>
        <begin position="105"/>
        <end position="124"/>
    </location>
</feature>
<feature type="transmembrane region" description="Helical" evidence="2">
    <location>
        <begin position="210"/>
        <end position="235"/>
    </location>
</feature>
<evidence type="ECO:0000256" key="2">
    <source>
        <dbReference type="SAM" id="Phobius"/>
    </source>
</evidence>